<evidence type="ECO:0000313" key="1">
    <source>
        <dbReference type="EMBL" id="QES25833.1"/>
    </source>
</evidence>
<accession>A0A5P2B5S0</accession>
<reference evidence="1 2" key="1">
    <citation type="submission" date="2018-05" db="EMBL/GenBank/DDBJ databases">
        <title>Streptomyces venezuelae.</title>
        <authorList>
            <person name="Kim W."/>
            <person name="Lee N."/>
            <person name="Cho B.-K."/>
        </authorList>
    </citation>
    <scope>NUCLEOTIDE SEQUENCE [LARGE SCALE GENOMIC DNA]</scope>
    <source>
        <strain evidence="1 2">ATCC 14583</strain>
    </source>
</reference>
<proteinExistence type="predicted"/>
<evidence type="ECO:0000313" key="2">
    <source>
        <dbReference type="Proteomes" id="UP000323046"/>
    </source>
</evidence>
<name>A0A5P2B5S0_STRVZ</name>
<protein>
    <recommendedName>
        <fullName evidence="3">Proteinase inhibitor I42 chagasin domain-containing protein</fullName>
    </recommendedName>
</protein>
<dbReference type="AlphaFoldDB" id="A0A5P2B5S0"/>
<evidence type="ECO:0008006" key="3">
    <source>
        <dbReference type="Google" id="ProtNLM"/>
    </source>
</evidence>
<dbReference type="Proteomes" id="UP000323046">
    <property type="component" value="Chromosome"/>
</dbReference>
<keyword evidence="2" id="KW-1185">Reference proteome</keyword>
<gene>
    <name evidence="1" type="ORF">DEJ47_04635</name>
</gene>
<dbReference type="EMBL" id="CP029193">
    <property type="protein sequence ID" value="QES25833.1"/>
    <property type="molecule type" value="Genomic_DNA"/>
</dbReference>
<sequence>MDGERAVDLAAISTEFVKVTVVAKAGGQQVQLAIPPQFAFLLTDTSPVEDDWLVGEWLAPHGRILIGPNGGVTTLEAGEYRLWIKFLGGSETPVYRTGTITVY</sequence>
<organism evidence="1 2">
    <name type="scientific">Streptomyces venezuelae</name>
    <dbReference type="NCBI Taxonomy" id="54571"/>
    <lineage>
        <taxon>Bacteria</taxon>
        <taxon>Bacillati</taxon>
        <taxon>Actinomycetota</taxon>
        <taxon>Actinomycetes</taxon>
        <taxon>Kitasatosporales</taxon>
        <taxon>Streptomycetaceae</taxon>
        <taxon>Streptomyces</taxon>
    </lineage>
</organism>